<evidence type="ECO:0000256" key="1">
    <source>
        <dbReference type="ARBA" id="ARBA00004123"/>
    </source>
</evidence>
<evidence type="ECO:0000256" key="5">
    <source>
        <dbReference type="SAM" id="Coils"/>
    </source>
</evidence>
<evidence type="ECO:0000256" key="2">
    <source>
        <dbReference type="ARBA" id="ARBA00005892"/>
    </source>
</evidence>
<dbReference type="GO" id="GO:0017056">
    <property type="term" value="F:structural constituent of nuclear pore"/>
    <property type="evidence" value="ECO:0007669"/>
    <property type="project" value="TreeGrafter"/>
</dbReference>
<dbReference type="GO" id="GO:0044611">
    <property type="term" value="C:nuclear pore inner ring"/>
    <property type="evidence" value="ECO:0007669"/>
    <property type="project" value="TreeGrafter"/>
</dbReference>
<evidence type="ECO:0000313" key="6">
    <source>
        <dbReference type="EMBL" id="KAJ3255637.1"/>
    </source>
</evidence>
<name>A0AAD5UET2_9FUNG</name>
<dbReference type="PANTHER" id="PTHR31344">
    <property type="entry name" value="NUCLEAR PORE COMPLEX PROTEIN NUP205"/>
    <property type="match status" value="1"/>
</dbReference>
<comment type="caution">
    <text evidence="6">The sequence shown here is derived from an EMBL/GenBank/DDBJ whole genome shotgun (WGS) entry which is preliminary data.</text>
</comment>
<gene>
    <name evidence="6" type="ORF">HK103_006162</name>
</gene>
<keyword evidence="5" id="KW-0175">Coiled coil</keyword>
<proteinExistence type="inferred from homology"/>
<evidence type="ECO:0000256" key="3">
    <source>
        <dbReference type="ARBA" id="ARBA00022448"/>
    </source>
</evidence>
<feature type="coiled-coil region" evidence="5">
    <location>
        <begin position="163"/>
        <end position="190"/>
    </location>
</feature>
<dbReference type="EMBL" id="JADGKB010000063">
    <property type="protein sequence ID" value="KAJ3255637.1"/>
    <property type="molecule type" value="Genomic_DNA"/>
</dbReference>
<sequence length="1716" mass="196410">MTWKSNRFRELNELIVKCIQNNDLQNKQLQELNPEDLQFNKPKPFQKVILEGQEIKVSEQYLQGVTRVSKMIENDDISELYNYSLADNSFGNVSPTEICILINYMEREALLVIIENLVLFQFNFKPPVVNLINTLLENSKKLDELKLNENESTNQKRDELFKLGITEREIALLEQRLKRESNLIKILLLKIKKFGFSIDEISYILDKITDEFKFILICNLKLELSLKPKMKDQPLLLALAISTDDNDLKRQLNINFNYFQIYLQEKEDELEKELLENYKLILSEFITSYVCVFKKTFRQIIARDQDLSNTDAPETQWEQLLNLISGIYKDRPDSAIHWWTETDLFQFIRLAADVWTPRFLVLFLKTICSLASGQICANNVHQILNLDNNGQFGNITWGNFFRTLNSYLERLGQNENMELSPTETSIILVFLDLVGTVVKYSTSCRRILCENQNYRALDTLFLLLIKRLPIDLKAALLHTISCFCEPSLEWSENSSQVWYLLETCQIIPQKDHLGLLFDIKEIETSQQTYPETLAFLNLICNLVQCKSANIYETLGEPERLGGIRPYLAFIIDEIFLKIDERPFSDGKERWKIYTKCLEIFNHCLEQFEMESVLGYITNPIQDAGNNVSPLRVLGLSPGFEIIIRVLSGSKLAQKLFEIIETEIGYSAIKEAVYQALKIVYYMFNTHKTFLEVICPGIVEHKEAFIVGLPISMSGIDTLLASQTATITKIATFVNSEDEILCLIAMSIINLLSQSPLFSGVDSYDSQTNRLVGIIQSSEYSDQILQGFIDRLSVDGIENNNQENYQQPTASGYHFDISAFRHSYNHSIRLVILDLLIWNVSIQSSSNIAHFLLGLKSKAKEIEARSKENTCLSVIVGLLNNEDSDSIYLTHPQLAEKCLHLIYLVCFDQKTSTQALRFLRNECDFFAKQISLFKMVVDDDNVENIDLQVSRLHQCAWLLQILALELHVTALSEQRATSQRIIGLLFNMSSINGLIWNSEEYPHEYEQISTKLVSMLDSLNFRGSQMPITDLSQTVFNDFSLAEFMKADEHGAEIFNVSAIYFAFLMRIDFMEKAGSIIQAGGRLAAQEQASELLNIIIEKNDLQKLNYARFHVSEAWCKLIRISVKCYSDIFPAELLERRIFEILTKLFKKVNHDSSTLCVGAGPSQVAVSLISQLLADKKSRLVIGIKDNFALASLDTFHSDILKGILACITNESSSTAIRGNYYIALIRLITYIKPNAAADASQPKIADDALYQAASFIFKESSNFWEHICRDASDSEYIWQTLAFTALTELCALGNWYYTNSFHSPHPMLSFLSHRNFLGNYIQTIKQIDDKHLCDVILNSRNDNDVNRYVFETKMSFLKRLAESKTGAEGLLEHNLLETLTECRYLDQIPKYDVGKDSMFEDNSVFLYNGIIKHTFELVVMTLSHFSSENVTVVKKAISFLLAHHGSILTLIKNSCEFLSLSSMKHLKLITGLFSWIGHQLNFIHTPFPGPGLNTFYSILTHVLETFSGAKWHAKIEPVEDVERVKDHIYLPFFVAGTKRTVFAEEVLYLSEQICRNILLFLQVKPIPHTLKTQHKESPLGTIVFTSLLSYSSEQIIHLVNEMKNIENKITELDQVPVEEINEVSRIENEKIFAEASLTARQEMYKIKISESMVYVKNKIGLLFSTLDLSVDVVEMSCILLLKNLRNGKTQVDPTQTISAIEKLQTLNLVSRE</sequence>
<dbReference type="InterPro" id="IPR021827">
    <property type="entry name" value="Nup186/Nup192/Nup205"/>
</dbReference>
<comment type="similarity">
    <text evidence="2">Belongs to the NUP186/NUP192/NUP205 family.</text>
</comment>
<dbReference type="PANTHER" id="PTHR31344:SF0">
    <property type="entry name" value="NUCLEAR PORE COMPLEX PROTEIN NUP205"/>
    <property type="match status" value="1"/>
</dbReference>
<dbReference type="GO" id="GO:0006999">
    <property type="term" value="P:nuclear pore organization"/>
    <property type="evidence" value="ECO:0007669"/>
    <property type="project" value="TreeGrafter"/>
</dbReference>
<dbReference type="Pfam" id="PF11894">
    <property type="entry name" value="Nup192"/>
    <property type="match status" value="1"/>
</dbReference>
<accession>A0AAD5UET2</accession>
<comment type="subcellular location">
    <subcellularLocation>
        <location evidence="1">Nucleus</location>
    </subcellularLocation>
</comment>
<reference evidence="6" key="1">
    <citation type="submission" date="2020-05" db="EMBL/GenBank/DDBJ databases">
        <title>Phylogenomic resolution of chytrid fungi.</title>
        <authorList>
            <person name="Stajich J.E."/>
            <person name="Amses K."/>
            <person name="Simmons R."/>
            <person name="Seto K."/>
            <person name="Myers J."/>
            <person name="Bonds A."/>
            <person name="Quandt C.A."/>
            <person name="Barry K."/>
            <person name="Liu P."/>
            <person name="Grigoriev I."/>
            <person name="Longcore J.E."/>
            <person name="James T.Y."/>
        </authorList>
    </citation>
    <scope>NUCLEOTIDE SEQUENCE</scope>
    <source>
        <strain evidence="6">PLAUS21</strain>
    </source>
</reference>
<protein>
    <recommendedName>
        <fullName evidence="8">Nucleoporin</fullName>
    </recommendedName>
</protein>
<dbReference type="Proteomes" id="UP001210925">
    <property type="component" value="Unassembled WGS sequence"/>
</dbReference>
<organism evidence="6 7">
    <name type="scientific">Boothiomyces macroporosus</name>
    <dbReference type="NCBI Taxonomy" id="261099"/>
    <lineage>
        <taxon>Eukaryota</taxon>
        <taxon>Fungi</taxon>
        <taxon>Fungi incertae sedis</taxon>
        <taxon>Chytridiomycota</taxon>
        <taxon>Chytridiomycota incertae sedis</taxon>
        <taxon>Chytridiomycetes</taxon>
        <taxon>Rhizophydiales</taxon>
        <taxon>Terramycetaceae</taxon>
        <taxon>Boothiomyces</taxon>
    </lineage>
</organism>
<evidence type="ECO:0000256" key="4">
    <source>
        <dbReference type="ARBA" id="ARBA00023242"/>
    </source>
</evidence>
<evidence type="ECO:0008006" key="8">
    <source>
        <dbReference type="Google" id="ProtNLM"/>
    </source>
</evidence>
<keyword evidence="4" id="KW-0539">Nucleus</keyword>
<evidence type="ECO:0000313" key="7">
    <source>
        <dbReference type="Proteomes" id="UP001210925"/>
    </source>
</evidence>
<keyword evidence="3" id="KW-0813">Transport</keyword>
<keyword evidence="7" id="KW-1185">Reference proteome</keyword>